<proteinExistence type="predicted"/>
<name>A0AC60P6T5_IXOPE</name>
<dbReference type="Proteomes" id="UP000805193">
    <property type="component" value="Unassembled WGS sequence"/>
</dbReference>
<evidence type="ECO:0000313" key="2">
    <source>
        <dbReference type="Proteomes" id="UP000805193"/>
    </source>
</evidence>
<dbReference type="EMBL" id="JABSTQ010011111">
    <property type="protein sequence ID" value="KAG0415100.1"/>
    <property type="molecule type" value="Genomic_DNA"/>
</dbReference>
<gene>
    <name evidence="1" type="ORF">HPB47_007739</name>
</gene>
<comment type="caution">
    <text evidence="1">The sequence shown here is derived from an EMBL/GenBank/DDBJ whole genome shotgun (WGS) entry which is preliminary data.</text>
</comment>
<sequence length="272" mass="30091">MGLTCDADGSPLCYDWADSAASRLATELAQLHSSAGERDEWDGRRSLRARASGSRRPCRSALVSDFGRKVATRFDLEPTFEMAKKKWRLKVRQASTDVPVIKFSHGWLKSGQRLETDVYEHKETIAGRTRTRRILVSESDGVQYVGENFGEHSVRTNELCKHFIAVEDVPSGKVRLYPANLITMRPYFAPASTETSTADTTTTSYHEGADALATALGNRRKRQAVESRQRLNCLNVDESAMHSTATSSLAEIPASEQLAKTSSHTPTTTADH</sequence>
<protein>
    <submittedName>
        <fullName evidence="1">Uncharacterized protein</fullName>
    </submittedName>
</protein>
<reference evidence="1 2" key="1">
    <citation type="journal article" date="2020" name="Cell">
        <title>Large-Scale Comparative Analyses of Tick Genomes Elucidate Their Genetic Diversity and Vector Capacities.</title>
        <authorList>
            <consortium name="Tick Genome and Microbiome Consortium (TIGMIC)"/>
            <person name="Jia N."/>
            <person name="Wang J."/>
            <person name="Shi W."/>
            <person name="Du L."/>
            <person name="Sun Y."/>
            <person name="Zhan W."/>
            <person name="Jiang J.F."/>
            <person name="Wang Q."/>
            <person name="Zhang B."/>
            <person name="Ji P."/>
            <person name="Bell-Sakyi L."/>
            <person name="Cui X.M."/>
            <person name="Yuan T.T."/>
            <person name="Jiang B.G."/>
            <person name="Yang W.F."/>
            <person name="Lam T.T."/>
            <person name="Chang Q.C."/>
            <person name="Ding S.J."/>
            <person name="Wang X.J."/>
            <person name="Zhu J.G."/>
            <person name="Ruan X.D."/>
            <person name="Zhao L."/>
            <person name="Wei J.T."/>
            <person name="Ye R.Z."/>
            <person name="Que T.C."/>
            <person name="Du C.H."/>
            <person name="Zhou Y.H."/>
            <person name="Cheng J.X."/>
            <person name="Dai P.F."/>
            <person name="Guo W.B."/>
            <person name="Han X.H."/>
            <person name="Huang E.J."/>
            <person name="Li L.F."/>
            <person name="Wei W."/>
            <person name="Gao Y.C."/>
            <person name="Liu J.Z."/>
            <person name="Shao H.Z."/>
            <person name="Wang X."/>
            <person name="Wang C.C."/>
            <person name="Yang T.C."/>
            <person name="Huo Q.B."/>
            <person name="Li W."/>
            <person name="Chen H.Y."/>
            <person name="Chen S.E."/>
            <person name="Zhou L.G."/>
            <person name="Ni X.B."/>
            <person name="Tian J.H."/>
            <person name="Sheng Y."/>
            <person name="Liu T."/>
            <person name="Pan Y.S."/>
            <person name="Xia L.Y."/>
            <person name="Li J."/>
            <person name="Zhao F."/>
            <person name="Cao W.C."/>
        </authorList>
    </citation>
    <scope>NUCLEOTIDE SEQUENCE [LARGE SCALE GENOMIC DNA]</scope>
    <source>
        <strain evidence="1">Iper-2018</strain>
    </source>
</reference>
<accession>A0AC60P6T5</accession>
<keyword evidence="2" id="KW-1185">Reference proteome</keyword>
<evidence type="ECO:0000313" key="1">
    <source>
        <dbReference type="EMBL" id="KAG0415100.1"/>
    </source>
</evidence>
<organism evidence="1 2">
    <name type="scientific">Ixodes persulcatus</name>
    <name type="common">Taiga tick</name>
    <dbReference type="NCBI Taxonomy" id="34615"/>
    <lineage>
        <taxon>Eukaryota</taxon>
        <taxon>Metazoa</taxon>
        <taxon>Ecdysozoa</taxon>
        <taxon>Arthropoda</taxon>
        <taxon>Chelicerata</taxon>
        <taxon>Arachnida</taxon>
        <taxon>Acari</taxon>
        <taxon>Parasitiformes</taxon>
        <taxon>Ixodida</taxon>
        <taxon>Ixodoidea</taxon>
        <taxon>Ixodidae</taxon>
        <taxon>Ixodinae</taxon>
        <taxon>Ixodes</taxon>
    </lineage>
</organism>